<comment type="caution">
    <text evidence="1">The sequence shown here is derived from an EMBL/GenBank/DDBJ whole genome shotgun (WGS) entry which is preliminary data.</text>
</comment>
<name>A0A8X6T460_NEPPI</name>
<dbReference type="OrthoDB" id="10477899at2759"/>
<gene>
    <name evidence="1" type="ORF">NPIL_71071</name>
</gene>
<reference evidence="1" key="1">
    <citation type="submission" date="2020-08" db="EMBL/GenBank/DDBJ databases">
        <title>Multicomponent nature underlies the extraordinary mechanical properties of spider dragline silk.</title>
        <authorList>
            <person name="Kono N."/>
            <person name="Nakamura H."/>
            <person name="Mori M."/>
            <person name="Yoshida Y."/>
            <person name="Ohtoshi R."/>
            <person name="Malay A.D."/>
            <person name="Moran D.A.P."/>
            <person name="Tomita M."/>
            <person name="Numata K."/>
            <person name="Arakawa K."/>
        </authorList>
    </citation>
    <scope>NUCLEOTIDE SEQUENCE</scope>
</reference>
<evidence type="ECO:0000313" key="2">
    <source>
        <dbReference type="Proteomes" id="UP000887013"/>
    </source>
</evidence>
<organism evidence="1 2">
    <name type="scientific">Nephila pilipes</name>
    <name type="common">Giant wood spider</name>
    <name type="synonym">Nephila maculata</name>
    <dbReference type="NCBI Taxonomy" id="299642"/>
    <lineage>
        <taxon>Eukaryota</taxon>
        <taxon>Metazoa</taxon>
        <taxon>Ecdysozoa</taxon>
        <taxon>Arthropoda</taxon>
        <taxon>Chelicerata</taxon>
        <taxon>Arachnida</taxon>
        <taxon>Araneae</taxon>
        <taxon>Araneomorphae</taxon>
        <taxon>Entelegynae</taxon>
        <taxon>Araneoidea</taxon>
        <taxon>Nephilidae</taxon>
        <taxon>Nephila</taxon>
    </lineage>
</organism>
<dbReference type="Proteomes" id="UP000887013">
    <property type="component" value="Unassembled WGS sequence"/>
</dbReference>
<keyword evidence="2" id="KW-1185">Reference proteome</keyword>
<dbReference type="EMBL" id="BMAW01097260">
    <property type="protein sequence ID" value="GFS78833.1"/>
    <property type="molecule type" value="Genomic_DNA"/>
</dbReference>
<sequence length="74" mass="8510">MLAQDKWDGERPSVFSERFAQIRENSGSEVSPVPLEMEEALFVSLIAKEIAQVEHLTNSRRTRFTEGSRLLIFK</sequence>
<evidence type="ECO:0000313" key="1">
    <source>
        <dbReference type="EMBL" id="GFS78833.1"/>
    </source>
</evidence>
<protein>
    <submittedName>
        <fullName evidence="1">Uncharacterized protein</fullName>
    </submittedName>
</protein>
<accession>A0A8X6T460</accession>
<dbReference type="AlphaFoldDB" id="A0A8X6T460"/>
<proteinExistence type="predicted"/>